<comment type="subcellular location">
    <subcellularLocation>
        <location evidence="1">Nucleus</location>
    </subcellularLocation>
</comment>
<dbReference type="RefSeq" id="XP_067817990.1">
    <property type="nucleotide sequence ID" value="XM_067962257.1"/>
</dbReference>
<feature type="compositionally biased region" description="Polar residues" evidence="5">
    <location>
        <begin position="1029"/>
        <end position="1039"/>
    </location>
</feature>
<dbReference type="SUPFAM" id="SSF50978">
    <property type="entry name" value="WD40 repeat-like"/>
    <property type="match status" value="1"/>
</dbReference>
<reference evidence="6 7" key="1">
    <citation type="journal article" date="2021" name="Genome Biol.">
        <title>AFLAP: assembly-free linkage analysis pipeline using k-mers from genome sequencing data.</title>
        <authorList>
            <person name="Fletcher K."/>
            <person name="Zhang L."/>
            <person name="Gil J."/>
            <person name="Han R."/>
            <person name="Cavanaugh K."/>
            <person name="Michelmore R."/>
        </authorList>
    </citation>
    <scope>NUCLEOTIDE SEQUENCE [LARGE SCALE GENOMIC DNA]</scope>
    <source>
        <strain evidence="6 7">SF5</strain>
    </source>
</reference>
<evidence type="ECO:0000313" key="6">
    <source>
        <dbReference type="EMBL" id="TDH68491.1"/>
    </source>
</evidence>
<feature type="compositionally biased region" description="Polar residues" evidence="5">
    <location>
        <begin position="1200"/>
        <end position="1209"/>
    </location>
</feature>
<feature type="region of interest" description="Disordered" evidence="5">
    <location>
        <begin position="1006"/>
        <end position="1045"/>
    </location>
</feature>
<dbReference type="GO" id="GO:0000127">
    <property type="term" value="C:transcription factor TFIIIC complex"/>
    <property type="evidence" value="ECO:0007669"/>
    <property type="project" value="TreeGrafter"/>
</dbReference>
<feature type="region of interest" description="Disordered" evidence="5">
    <location>
        <begin position="1124"/>
        <end position="1143"/>
    </location>
</feature>
<dbReference type="GO" id="GO:0005634">
    <property type="term" value="C:nucleus"/>
    <property type="evidence" value="ECO:0007669"/>
    <property type="project" value="UniProtKB-SubCell"/>
</dbReference>
<dbReference type="Gene3D" id="2.130.10.10">
    <property type="entry name" value="YVTN repeat-like/Quinoprotein amine dehydrogenase"/>
    <property type="match status" value="1"/>
</dbReference>
<dbReference type="Proteomes" id="UP000294530">
    <property type="component" value="Unassembled WGS sequence"/>
</dbReference>
<dbReference type="PANTHER" id="PTHR15052">
    <property type="entry name" value="RNA POLYMERASE III TRANSCRIPTION INITIATION FACTOR COMPLEX SUBUNIT"/>
    <property type="match status" value="1"/>
</dbReference>
<dbReference type="GO" id="GO:0006383">
    <property type="term" value="P:transcription by RNA polymerase III"/>
    <property type="evidence" value="ECO:0007669"/>
    <property type="project" value="TreeGrafter"/>
</dbReference>
<feature type="compositionally biased region" description="Low complexity" evidence="5">
    <location>
        <begin position="1246"/>
        <end position="1266"/>
    </location>
</feature>
<keyword evidence="3" id="KW-0539">Nucleus</keyword>
<protein>
    <submittedName>
        <fullName evidence="6">Uncharacterized protein</fullName>
    </submittedName>
</protein>
<feature type="repeat" description="WD" evidence="4">
    <location>
        <begin position="338"/>
        <end position="363"/>
    </location>
</feature>
<dbReference type="InterPro" id="IPR001680">
    <property type="entry name" value="WD40_rpt"/>
</dbReference>
<keyword evidence="4" id="KW-0853">WD repeat</keyword>
<evidence type="ECO:0000256" key="1">
    <source>
        <dbReference type="ARBA" id="ARBA00004123"/>
    </source>
</evidence>
<feature type="compositionally biased region" description="Basic residues" evidence="5">
    <location>
        <begin position="1124"/>
        <end position="1139"/>
    </location>
</feature>
<dbReference type="PANTHER" id="PTHR15052:SF2">
    <property type="entry name" value="GENERAL TRANSCRIPTION FACTOR 3C POLYPEPTIDE 2"/>
    <property type="match status" value="1"/>
</dbReference>
<organism evidence="6 7">
    <name type="scientific">Bremia lactucae</name>
    <name type="common">Lettuce downy mildew</name>
    <dbReference type="NCBI Taxonomy" id="4779"/>
    <lineage>
        <taxon>Eukaryota</taxon>
        <taxon>Sar</taxon>
        <taxon>Stramenopiles</taxon>
        <taxon>Oomycota</taxon>
        <taxon>Peronosporomycetes</taxon>
        <taxon>Peronosporales</taxon>
        <taxon>Peronosporaceae</taxon>
        <taxon>Bremia</taxon>
    </lineage>
</organism>
<gene>
    <name evidence="6" type="ORF">CCR75_004168</name>
</gene>
<dbReference type="SMART" id="SM00320">
    <property type="entry name" value="WD40"/>
    <property type="match status" value="4"/>
</dbReference>
<evidence type="ECO:0000313" key="7">
    <source>
        <dbReference type="Proteomes" id="UP000294530"/>
    </source>
</evidence>
<dbReference type="GeneID" id="94347928"/>
<proteinExistence type="predicted"/>
<dbReference type="KEGG" id="blac:94347928"/>
<evidence type="ECO:0000256" key="4">
    <source>
        <dbReference type="PROSITE-ProRule" id="PRU00221"/>
    </source>
</evidence>
<dbReference type="EMBL" id="SHOA02000019">
    <property type="protein sequence ID" value="TDH68491.1"/>
    <property type="molecule type" value="Genomic_DNA"/>
</dbReference>
<feature type="region of interest" description="Disordered" evidence="5">
    <location>
        <begin position="1238"/>
        <end position="1283"/>
    </location>
</feature>
<evidence type="ECO:0000256" key="2">
    <source>
        <dbReference type="ARBA" id="ARBA00023163"/>
    </source>
</evidence>
<sequence length="1301" mass="142647">MAGMVELNAWRNLVSYGAHLQPIRLQVLQNAEHRIVPSAALPILSQANQDSSIIKNEEPEAESSIDLSTVEESNEASPLLQNEISNVESTNETSNDTIIPPYVCEALNGGEQMALNVGGPVWAMDWLPSKPFNNAAALAAEILKRNQKRPQGSSASSKMAFEGKENNLADSINGTAGADSKLEWRYLALATHPPCHVEDGKVVKATPPDHYYDAPESARNLIQLWAIPVQWPKKVDTTLCKSAIVKPRLVYAIDHESGVGWDMQWCPLANKFPITKGRENILGILAVCFGDGTMKVFEIPVIPEKRLQIEPVNEEFELVERNIPIVIAKLPQIIQLCVHWSPHYWNLILTGGSDGSVALWNIKMAVNKCASEGNTPTELGFIEPQRRFHDADTVGKQEAFDWGSGWVAIRAVAWSPFDEHLFATTGNDSVFKVWDVREPRICLRSHRIRSTWGLALQWMDQTLIQISGDQGSIYTYDILCGSYQKLHFHPQIDSPVWDLQFARRGAVPVLVTVCSSGSIRVAPAKKLYRAPQNCVEMCLLSGEMDPSIEKPYKTLQVSFDKHVVSGSADSNGREPRKFCERDAALHRLRLSSITPGDYPCFLAAGGHAGLVILCEMQEMLDTLISTFFTPPTRNGGRYRKIFETHSGRHALKKKASKSIQASAATGNGIPELKTLGSFVKAKKMPTALSKYKKTALGNKTLTVKKRHANARKKSFIQDNKAVKANRDLDEEDDRNFRMIDEEEDESDVSIIMEDRSDDDCVTYSDKITEDEEELARGIDNAEEAQLAKKYQLDLSEEDAILLAIQMSIESTKAAHTAASDAADSGTLVDIKSKTNNNNHADTTSALPSTITTVSCGARPSSSNESAVLDSQTSKALTIKKALPVAAKGKRKPKQFSNTDSEVEIVAKRHSSTNQGDEQILNKPIEVIQTAAYDTKTTERSSITSKKVGPLPQQEKMTISGHQSECQGKASEAEACQAVKEQMMADKLTAVSAMTDEAQELAVHLENTKSKAEATTTKHKYPATVPRGGHNSQSDTMSTESYEDKEPVSATAGVLNETSQTEQENVTTTEDRRVLSNLALALEDSQSTYRKDGNEDVVEEIEPSFTGLANDSSNKRTNNRALIKGVKKKASTARGTRRSKMNQGRNESMGEAILLAMEMAEGPIDNVQYSAASAGSQKSSKRKGLTGIGEKTDIKKRKIDQQNSVDQQDIASDDVPVINDSKHPVDKQYAAFENVVASASAEEEVTVKSSSGTKSKAGGAARNSKSTTSRRRGKRRNSPAKGSIVSEDDALLMALLISKLEY</sequence>
<dbReference type="InterPro" id="IPR015943">
    <property type="entry name" value="WD40/YVTN_repeat-like_dom_sf"/>
</dbReference>
<comment type="caution">
    <text evidence="6">The sequence shown here is derived from an EMBL/GenBank/DDBJ whole genome shotgun (WGS) entry which is preliminary data.</text>
</comment>
<keyword evidence="2" id="KW-0804">Transcription</keyword>
<evidence type="ECO:0000256" key="3">
    <source>
        <dbReference type="ARBA" id="ARBA00023242"/>
    </source>
</evidence>
<evidence type="ECO:0000256" key="5">
    <source>
        <dbReference type="SAM" id="MobiDB-lite"/>
    </source>
</evidence>
<dbReference type="InterPro" id="IPR052416">
    <property type="entry name" value="GTF3C_component"/>
</dbReference>
<name>A0A976IE79_BRELC</name>
<feature type="region of interest" description="Disordered" evidence="5">
    <location>
        <begin position="69"/>
        <end position="95"/>
    </location>
</feature>
<dbReference type="PROSITE" id="PS50082">
    <property type="entry name" value="WD_REPEATS_2"/>
    <property type="match status" value="1"/>
</dbReference>
<dbReference type="OrthoDB" id="4703at2759"/>
<feature type="region of interest" description="Disordered" evidence="5">
    <location>
        <begin position="1170"/>
        <end position="1220"/>
    </location>
</feature>
<dbReference type="InterPro" id="IPR036322">
    <property type="entry name" value="WD40_repeat_dom_sf"/>
</dbReference>
<keyword evidence="7" id="KW-1185">Reference proteome</keyword>
<feature type="compositionally biased region" description="Basic residues" evidence="5">
    <location>
        <begin position="1267"/>
        <end position="1277"/>
    </location>
</feature>
<accession>A0A976IE79</accession>